<keyword evidence="2" id="KW-1133">Transmembrane helix</keyword>
<feature type="region of interest" description="Disordered" evidence="1">
    <location>
        <begin position="50"/>
        <end position="78"/>
    </location>
</feature>
<keyword evidence="2" id="KW-0472">Membrane</keyword>
<dbReference type="AlphaFoldDB" id="A0A139A0U3"/>
<gene>
    <name evidence="3" type="ORF">M427DRAFT_62881</name>
</gene>
<evidence type="ECO:0000256" key="2">
    <source>
        <dbReference type="SAM" id="Phobius"/>
    </source>
</evidence>
<accession>A0A139A0U3</accession>
<keyword evidence="4" id="KW-1185">Reference proteome</keyword>
<dbReference type="Proteomes" id="UP000070544">
    <property type="component" value="Unassembled WGS sequence"/>
</dbReference>
<dbReference type="EMBL" id="KQ965836">
    <property type="protein sequence ID" value="KXS10145.1"/>
    <property type="molecule type" value="Genomic_DNA"/>
</dbReference>
<feature type="transmembrane region" description="Helical" evidence="2">
    <location>
        <begin position="12"/>
        <end position="35"/>
    </location>
</feature>
<keyword evidence="2" id="KW-0812">Transmembrane</keyword>
<feature type="non-terminal residue" evidence="3">
    <location>
        <position position="101"/>
    </location>
</feature>
<evidence type="ECO:0000256" key="1">
    <source>
        <dbReference type="SAM" id="MobiDB-lite"/>
    </source>
</evidence>
<organism evidence="3 4">
    <name type="scientific">Gonapodya prolifera (strain JEL478)</name>
    <name type="common">Monoblepharis prolifera</name>
    <dbReference type="NCBI Taxonomy" id="1344416"/>
    <lineage>
        <taxon>Eukaryota</taxon>
        <taxon>Fungi</taxon>
        <taxon>Fungi incertae sedis</taxon>
        <taxon>Chytridiomycota</taxon>
        <taxon>Chytridiomycota incertae sedis</taxon>
        <taxon>Monoblepharidomycetes</taxon>
        <taxon>Monoblepharidales</taxon>
        <taxon>Gonapodyaceae</taxon>
        <taxon>Gonapodya</taxon>
    </lineage>
</organism>
<reference evidence="3 4" key="1">
    <citation type="journal article" date="2015" name="Genome Biol. Evol.">
        <title>Phylogenomic analyses indicate that early fungi evolved digesting cell walls of algal ancestors of land plants.</title>
        <authorList>
            <person name="Chang Y."/>
            <person name="Wang S."/>
            <person name="Sekimoto S."/>
            <person name="Aerts A.L."/>
            <person name="Choi C."/>
            <person name="Clum A."/>
            <person name="LaButti K.M."/>
            <person name="Lindquist E.A."/>
            <person name="Yee Ngan C."/>
            <person name="Ohm R.A."/>
            <person name="Salamov A.A."/>
            <person name="Grigoriev I.V."/>
            <person name="Spatafora J.W."/>
            <person name="Berbee M.L."/>
        </authorList>
    </citation>
    <scope>NUCLEOTIDE SEQUENCE [LARGE SCALE GENOMIC DNA]</scope>
    <source>
        <strain evidence="3 4">JEL478</strain>
    </source>
</reference>
<feature type="compositionally biased region" description="Polar residues" evidence="1">
    <location>
        <begin position="60"/>
        <end position="78"/>
    </location>
</feature>
<evidence type="ECO:0000313" key="4">
    <source>
        <dbReference type="Proteomes" id="UP000070544"/>
    </source>
</evidence>
<evidence type="ECO:0000313" key="3">
    <source>
        <dbReference type="EMBL" id="KXS10145.1"/>
    </source>
</evidence>
<protein>
    <submittedName>
        <fullName evidence="3">Uncharacterized protein</fullName>
    </submittedName>
</protein>
<name>A0A139A0U3_GONPJ</name>
<sequence length="101" mass="10434">MSSLSLLPLDSALMSVESCVVGGLAVALPLCFVLAKRTITAYETGPGKNILVDDDKDSSAKGSNESVSVSPPHTSKPSSVTLVEDLLVADILEDALPPLPK</sequence>
<proteinExistence type="predicted"/>